<dbReference type="InterPro" id="IPR013324">
    <property type="entry name" value="RNA_pol_sigma_r3/r4-like"/>
</dbReference>
<dbReference type="OrthoDB" id="9780326at2"/>
<dbReference type="InterPro" id="IPR007627">
    <property type="entry name" value="RNA_pol_sigma70_r2"/>
</dbReference>
<dbReference type="Pfam" id="PF04542">
    <property type="entry name" value="Sigma70_r2"/>
    <property type="match status" value="1"/>
</dbReference>
<dbReference type="GO" id="GO:0006352">
    <property type="term" value="P:DNA-templated transcription initiation"/>
    <property type="evidence" value="ECO:0007669"/>
    <property type="project" value="InterPro"/>
</dbReference>
<dbReference type="EMBL" id="FUWZ01000003">
    <property type="protein sequence ID" value="SKA33605.1"/>
    <property type="molecule type" value="Genomic_DNA"/>
</dbReference>
<dbReference type="Proteomes" id="UP000190367">
    <property type="component" value="Unassembled WGS sequence"/>
</dbReference>
<evidence type="ECO:0000256" key="4">
    <source>
        <dbReference type="ARBA" id="ARBA00023163"/>
    </source>
</evidence>
<reference evidence="8" key="1">
    <citation type="submission" date="2017-02" db="EMBL/GenBank/DDBJ databases">
        <authorList>
            <person name="Varghese N."/>
            <person name="Submissions S."/>
        </authorList>
    </citation>
    <scope>NUCLEOTIDE SEQUENCE [LARGE SCALE GENOMIC DNA]</scope>
    <source>
        <strain evidence="8">DSM 22224</strain>
    </source>
</reference>
<dbReference type="SUPFAM" id="SSF88659">
    <property type="entry name" value="Sigma3 and sigma4 domains of RNA polymerase sigma factors"/>
    <property type="match status" value="1"/>
</dbReference>
<evidence type="ECO:0000313" key="7">
    <source>
        <dbReference type="EMBL" id="SKA33605.1"/>
    </source>
</evidence>
<keyword evidence="8" id="KW-1185">Reference proteome</keyword>
<dbReference type="InterPro" id="IPR039425">
    <property type="entry name" value="RNA_pol_sigma-70-like"/>
</dbReference>
<dbReference type="PANTHER" id="PTHR43133">
    <property type="entry name" value="RNA POLYMERASE ECF-TYPE SIGMA FACTO"/>
    <property type="match status" value="1"/>
</dbReference>
<dbReference type="AlphaFoldDB" id="A0A1T4SZI4"/>
<dbReference type="SUPFAM" id="SSF88946">
    <property type="entry name" value="Sigma2 domain of RNA polymerase sigma factors"/>
    <property type="match status" value="1"/>
</dbReference>
<dbReference type="STRING" id="634771.SAMN04488128_103865"/>
<evidence type="ECO:0000256" key="3">
    <source>
        <dbReference type="ARBA" id="ARBA00023082"/>
    </source>
</evidence>
<keyword evidence="2" id="KW-0805">Transcription regulation</keyword>
<organism evidence="7 8">
    <name type="scientific">Chitinophaga eiseniae</name>
    <dbReference type="NCBI Taxonomy" id="634771"/>
    <lineage>
        <taxon>Bacteria</taxon>
        <taxon>Pseudomonadati</taxon>
        <taxon>Bacteroidota</taxon>
        <taxon>Chitinophagia</taxon>
        <taxon>Chitinophagales</taxon>
        <taxon>Chitinophagaceae</taxon>
        <taxon>Chitinophaga</taxon>
    </lineage>
</organism>
<dbReference type="InterPro" id="IPR036388">
    <property type="entry name" value="WH-like_DNA-bd_sf"/>
</dbReference>
<dbReference type="InterPro" id="IPR014284">
    <property type="entry name" value="RNA_pol_sigma-70_dom"/>
</dbReference>
<gene>
    <name evidence="7" type="ORF">SAMN04488128_103865</name>
</gene>
<dbReference type="Gene3D" id="1.10.10.10">
    <property type="entry name" value="Winged helix-like DNA-binding domain superfamily/Winged helix DNA-binding domain"/>
    <property type="match status" value="1"/>
</dbReference>
<evidence type="ECO:0000259" key="6">
    <source>
        <dbReference type="Pfam" id="PF08281"/>
    </source>
</evidence>
<dbReference type="InterPro" id="IPR013325">
    <property type="entry name" value="RNA_pol_sigma_r2"/>
</dbReference>
<evidence type="ECO:0000259" key="5">
    <source>
        <dbReference type="Pfam" id="PF04542"/>
    </source>
</evidence>
<keyword evidence="4" id="KW-0804">Transcription</keyword>
<name>A0A1T4SZI4_9BACT</name>
<feature type="domain" description="RNA polymerase sigma-70 region 2" evidence="5">
    <location>
        <begin position="14"/>
        <end position="82"/>
    </location>
</feature>
<dbReference type="GO" id="GO:0016987">
    <property type="term" value="F:sigma factor activity"/>
    <property type="evidence" value="ECO:0007669"/>
    <property type="project" value="UniProtKB-KW"/>
</dbReference>
<dbReference type="Gene3D" id="1.10.1740.10">
    <property type="match status" value="1"/>
</dbReference>
<evidence type="ECO:0000256" key="2">
    <source>
        <dbReference type="ARBA" id="ARBA00023015"/>
    </source>
</evidence>
<keyword evidence="3" id="KW-0731">Sigma factor</keyword>
<dbReference type="GO" id="GO:0003677">
    <property type="term" value="F:DNA binding"/>
    <property type="evidence" value="ECO:0007669"/>
    <property type="project" value="InterPro"/>
</dbReference>
<sequence length="170" mass="19956">MDAAISTDQFLSVMEAHKGIIYKVAGAWCRQEEDRKDLVQEIIIQLWKAFGHYDSSQAQYSTWVYRISLNVAISFYRRETRRRVATDRLETAVLEMVDTGQAKEPDERLQWLQRFIHDLRELDRALILLYLEEKSHQEIAEILGISVTNVATKIGRIKDLLRQQFSRIKT</sequence>
<dbReference type="InterPro" id="IPR013249">
    <property type="entry name" value="RNA_pol_sigma70_r4_t2"/>
</dbReference>
<dbReference type="PANTHER" id="PTHR43133:SF45">
    <property type="entry name" value="RNA POLYMERASE ECF-TYPE SIGMA FACTOR"/>
    <property type="match status" value="1"/>
</dbReference>
<dbReference type="NCBIfam" id="TIGR02937">
    <property type="entry name" value="sigma70-ECF"/>
    <property type="match status" value="1"/>
</dbReference>
<evidence type="ECO:0000256" key="1">
    <source>
        <dbReference type="ARBA" id="ARBA00010641"/>
    </source>
</evidence>
<feature type="domain" description="RNA polymerase sigma factor 70 region 4 type 2" evidence="6">
    <location>
        <begin position="110"/>
        <end position="158"/>
    </location>
</feature>
<comment type="similarity">
    <text evidence="1">Belongs to the sigma-70 factor family. ECF subfamily.</text>
</comment>
<protein>
    <submittedName>
        <fullName evidence="7">RNA polymerase sigma-70 factor, ECF subfamily</fullName>
    </submittedName>
</protein>
<dbReference type="RefSeq" id="WP_078671190.1">
    <property type="nucleotide sequence ID" value="NZ_FUWZ01000003.1"/>
</dbReference>
<proteinExistence type="inferred from homology"/>
<evidence type="ECO:0000313" key="8">
    <source>
        <dbReference type="Proteomes" id="UP000190367"/>
    </source>
</evidence>
<dbReference type="Pfam" id="PF08281">
    <property type="entry name" value="Sigma70_r4_2"/>
    <property type="match status" value="1"/>
</dbReference>
<accession>A0A1T4SZI4</accession>